<gene>
    <name evidence="1" type="ORF">RM541_03110</name>
</gene>
<keyword evidence="1" id="KW-0808">Transferase</keyword>
<dbReference type="Gene3D" id="3.40.50.150">
    <property type="entry name" value="Vaccinia Virus protein VP39"/>
    <property type="match status" value="1"/>
</dbReference>
<sequence length="213" mass="25070">MGVEQCPLCENEGARSFKSEKNQFLECVHCKGLFVPKDFLPKPKDEIARYTSHNNDVNDLKYQQFVSPIVNAVLQDFDASLHKGLDFGAGTGPVISKILQEVGYKIYPYDPFFQDDRQLLQHKYNFIACCEVMEHFHFPRKEFRKLKELLLPGGKLYCMTHLYTPEIEFENWYYKNDFTHVFIYQEETLKYIAREFGFANLEIFSRLIVFSNS</sequence>
<proteinExistence type="predicted"/>
<dbReference type="EMBL" id="JAVRHN010000002">
    <property type="protein sequence ID" value="MDT0685335.1"/>
    <property type="molecule type" value="Genomic_DNA"/>
</dbReference>
<dbReference type="SUPFAM" id="SSF53335">
    <property type="entry name" value="S-adenosyl-L-methionine-dependent methyltransferases"/>
    <property type="match status" value="1"/>
</dbReference>
<comment type="caution">
    <text evidence="1">The sequence shown here is derived from an EMBL/GenBank/DDBJ whole genome shotgun (WGS) entry which is preliminary data.</text>
</comment>
<dbReference type="Pfam" id="PF13489">
    <property type="entry name" value="Methyltransf_23"/>
    <property type="match status" value="1"/>
</dbReference>
<dbReference type="GO" id="GO:0008168">
    <property type="term" value="F:methyltransferase activity"/>
    <property type="evidence" value="ECO:0007669"/>
    <property type="project" value="UniProtKB-KW"/>
</dbReference>
<evidence type="ECO:0000313" key="1">
    <source>
        <dbReference type="EMBL" id="MDT0685335.1"/>
    </source>
</evidence>
<dbReference type="GO" id="GO:0032259">
    <property type="term" value="P:methylation"/>
    <property type="evidence" value="ECO:0007669"/>
    <property type="project" value="UniProtKB-KW"/>
</dbReference>
<protein>
    <submittedName>
        <fullName evidence="1">Class I SAM-dependent methyltransferase</fullName>
        <ecNumber evidence="1">2.1.1.-</ecNumber>
    </submittedName>
</protein>
<dbReference type="InterPro" id="IPR029063">
    <property type="entry name" value="SAM-dependent_MTases_sf"/>
</dbReference>
<keyword evidence="1" id="KW-0489">Methyltransferase</keyword>
<reference evidence="1 2" key="1">
    <citation type="submission" date="2023-09" db="EMBL/GenBank/DDBJ databases">
        <authorList>
            <person name="Rey-Velasco X."/>
        </authorList>
    </citation>
    <scope>NUCLEOTIDE SEQUENCE [LARGE SCALE GENOMIC DNA]</scope>
    <source>
        <strain evidence="1 2">F225</strain>
    </source>
</reference>
<dbReference type="Proteomes" id="UP001253848">
    <property type="component" value="Unassembled WGS sequence"/>
</dbReference>
<evidence type="ECO:0000313" key="2">
    <source>
        <dbReference type="Proteomes" id="UP001253848"/>
    </source>
</evidence>
<dbReference type="EC" id="2.1.1.-" evidence="1"/>
<name>A0ABU3DNQ2_9FLAO</name>
<keyword evidence="2" id="KW-1185">Reference proteome</keyword>
<organism evidence="1 2">
    <name type="scientific">Autumnicola psychrophila</name>
    <dbReference type="NCBI Taxonomy" id="3075592"/>
    <lineage>
        <taxon>Bacteria</taxon>
        <taxon>Pseudomonadati</taxon>
        <taxon>Bacteroidota</taxon>
        <taxon>Flavobacteriia</taxon>
        <taxon>Flavobacteriales</taxon>
        <taxon>Flavobacteriaceae</taxon>
        <taxon>Autumnicola</taxon>
    </lineage>
</organism>
<dbReference type="RefSeq" id="WP_311498767.1">
    <property type="nucleotide sequence ID" value="NZ_JAVRHN010000002.1"/>
</dbReference>
<accession>A0ABU3DNQ2</accession>